<feature type="domain" description="Phosphotyrosine protein phosphatase I" evidence="1">
    <location>
        <begin position="4"/>
        <end position="110"/>
    </location>
</feature>
<accession>A0AAE9ZWZ4</accession>
<reference evidence="2" key="1">
    <citation type="submission" date="2023-03" db="EMBL/GenBank/DDBJ databases">
        <title>Lomoglobus Profundus gen. nov., sp. nov., a novel member of the phylum Verrucomicrobia, isolated from deep-marine sediment of South China Sea.</title>
        <authorList>
            <person name="Ahmad T."/>
            <person name="Ishaq S.E."/>
            <person name="Wang F."/>
        </authorList>
    </citation>
    <scope>NUCLEOTIDE SEQUENCE</scope>
    <source>
        <strain evidence="2">LMO-M01</strain>
    </source>
</reference>
<dbReference type="Proteomes" id="UP001218638">
    <property type="component" value="Chromosome"/>
</dbReference>
<dbReference type="InterPro" id="IPR036196">
    <property type="entry name" value="Ptyr_pPase_sf"/>
</dbReference>
<evidence type="ECO:0000313" key="2">
    <source>
        <dbReference type="EMBL" id="WED64420.1"/>
    </source>
</evidence>
<dbReference type="Gene3D" id="3.40.50.2300">
    <property type="match status" value="2"/>
</dbReference>
<gene>
    <name evidence="2" type="ORF">PXH66_18940</name>
</gene>
<dbReference type="InterPro" id="IPR023485">
    <property type="entry name" value="Ptyr_pPase"/>
</dbReference>
<protein>
    <submittedName>
        <fullName evidence="2">Protein tyrosine phosphatase</fullName>
    </submittedName>
</protein>
<proteinExistence type="predicted"/>
<dbReference type="EMBL" id="CP119075">
    <property type="protein sequence ID" value="WED64420.1"/>
    <property type="molecule type" value="Genomic_DNA"/>
</dbReference>
<dbReference type="KEGG" id="slom:PXH66_18940"/>
<evidence type="ECO:0000259" key="1">
    <source>
        <dbReference type="SMART" id="SM00226"/>
    </source>
</evidence>
<organism evidence="2 3">
    <name type="scientific">Synoicihabitans lomoniglobus</name>
    <dbReference type="NCBI Taxonomy" id="2909285"/>
    <lineage>
        <taxon>Bacteria</taxon>
        <taxon>Pseudomonadati</taxon>
        <taxon>Verrucomicrobiota</taxon>
        <taxon>Opitutia</taxon>
        <taxon>Opitutales</taxon>
        <taxon>Opitutaceae</taxon>
        <taxon>Synoicihabitans</taxon>
    </lineage>
</organism>
<dbReference type="PIRSF" id="PIRSF029416">
    <property type="entry name" value="UCP029416_PTP"/>
    <property type="match status" value="1"/>
</dbReference>
<dbReference type="SUPFAM" id="SSF52788">
    <property type="entry name" value="Phosphotyrosine protein phosphatases I"/>
    <property type="match status" value="1"/>
</dbReference>
<name>A0AAE9ZWZ4_9BACT</name>
<sequence>MEPLHLLFICSKNQWRSTTAEKIYREHPQIKTRSAGTSAKARHTVSTADIQWADLILVMERKHIQRLRASFPAAVKFKDLRVLEIEDRYRFMDPQLVIEIQSAVDPILTEALSNRTDFLEG</sequence>
<dbReference type="InterPro" id="IPR016919">
    <property type="entry name" value="UCP029416_PTP"/>
</dbReference>
<evidence type="ECO:0000313" key="3">
    <source>
        <dbReference type="Proteomes" id="UP001218638"/>
    </source>
</evidence>
<dbReference type="RefSeq" id="WP_330930947.1">
    <property type="nucleotide sequence ID" value="NZ_CP119075.1"/>
</dbReference>
<dbReference type="SMART" id="SM00226">
    <property type="entry name" value="LMWPc"/>
    <property type="match status" value="1"/>
</dbReference>
<dbReference type="AlphaFoldDB" id="A0AAE9ZWZ4"/>
<keyword evidence="3" id="KW-1185">Reference proteome</keyword>